<accession>B2I927</accession>
<gene>
    <name evidence="1" type="ordered locus">XfasM23_0558</name>
</gene>
<dbReference type="EMBL" id="CP001011">
    <property type="protein sequence ID" value="ACB92002.1"/>
    <property type="molecule type" value="Genomic_DNA"/>
</dbReference>
<evidence type="ECO:0000313" key="2">
    <source>
        <dbReference type="Proteomes" id="UP000001698"/>
    </source>
</evidence>
<dbReference type="KEGG" id="xfn:XfasM23_0558"/>
<proteinExistence type="predicted"/>
<dbReference type="HOGENOM" id="CLU_3207166_0_0_6"/>
<evidence type="ECO:0000313" key="1">
    <source>
        <dbReference type="EMBL" id="ACB92002.1"/>
    </source>
</evidence>
<reference evidence="1 2" key="1">
    <citation type="journal article" date="2010" name="J. Bacteriol.">
        <title>Whole genome sequences of two Xylella fastidiosa strains (M12 and M23) causing almond leaf scorch disease in California.</title>
        <authorList>
            <person name="Chen J."/>
            <person name="Xie G."/>
            <person name="Han S."/>
            <person name="Chertkov O."/>
            <person name="Sims D."/>
            <person name="Civerolo E.L."/>
        </authorList>
    </citation>
    <scope>NUCLEOTIDE SEQUENCE [LARGE SCALE GENOMIC DNA]</scope>
    <source>
        <strain evidence="1 2">M23</strain>
    </source>
</reference>
<sequence>MGYSDLGHGGIAFVQVNVSCLASRLDAASAMYFKRLVLQQVGPNC</sequence>
<dbReference type="AlphaFoldDB" id="B2I927"/>
<protein>
    <submittedName>
        <fullName evidence="1">Uncharacterized protein</fullName>
    </submittedName>
</protein>
<dbReference type="Proteomes" id="UP000001698">
    <property type="component" value="Chromosome"/>
</dbReference>
<organism evidence="1 2">
    <name type="scientific">Xylella fastidiosa (strain M23)</name>
    <dbReference type="NCBI Taxonomy" id="405441"/>
    <lineage>
        <taxon>Bacteria</taxon>
        <taxon>Pseudomonadati</taxon>
        <taxon>Pseudomonadota</taxon>
        <taxon>Gammaproteobacteria</taxon>
        <taxon>Lysobacterales</taxon>
        <taxon>Lysobacteraceae</taxon>
        <taxon>Xylella</taxon>
    </lineage>
</organism>
<name>B2I927_XYLF2</name>